<dbReference type="OrthoDB" id="7064936at2"/>
<sequence length="246" mass="28446">MEINKTQFDIKIHLPRMQQIVFTDLNQQLHDILNTYQYCIDDNAHWYPDRSTAKGKPKALIYSPEGFTEYGLKKLSRACKQIDTRGSVLFFFADSQKLSNCNLMSYSGYKAIEGFQAGESSVGFYFNLPESKQIIDKMASFITGLAQKFSHNFITMNSREIPSSIYIFPPRINLSLMAYIPSPLQHKDYPEVYQLIPIIKENTHVGTVIVLFDHFPNRQNINDIKTMYSVELKLREADLLPMKHDL</sequence>
<evidence type="ECO:0000313" key="2">
    <source>
        <dbReference type="Proteomes" id="UP000247673"/>
    </source>
</evidence>
<dbReference type="Proteomes" id="UP000247673">
    <property type="component" value="Unassembled WGS sequence"/>
</dbReference>
<comment type="caution">
    <text evidence="1">The sequence shown here is derived from an EMBL/GenBank/DDBJ whole genome shotgun (WGS) entry which is preliminary data.</text>
</comment>
<reference evidence="1 2" key="1">
    <citation type="submission" date="2018-05" db="EMBL/GenBank/DDBJ databases">
        <title>Reference genomes for bee gut microbiota database.</title>
        <authorList>
            <person name="Ellegaard K.M."/>
        </authorList>
    </citation>
    <scope>NUCLEOTIDE SEQUENCE [LARGE SCALE GENOMIC DNA]</scope>
    <source>
        <strain evidence="1 2">ESL0172</strain>
    </source>
</reference>
<organism evidence="1 2">
    <name type="scientific">Gilliamella apis</name>
    <dbReference type="NCBI Taxonomy" id="1970738"/>
    <lineage>
        <taxon>Bacteria</taxon>
        <taxon>Pseudomonadati</taxon>
        <taxon>Pseudomonadota</taxon>
        <taxon>Gammaproteobacteria</taxon>
        <taxon>Orbales</taxon>
        <taxon>Orbaceae</taxon>
        <taxon>Gilliamella</taxon>
    </lineage>
</organism>
<proteinExistence type="predicted"/>
<evidence type="ECO:0000313" key="1">
    <source>
        <dbReference type="EMBL" id="PXY91984.1"/>
    </source>
</evidence>
<dbReference type="EMBL" id="QGLO01000004">
    <property type="protein sequence ID" value="PXY91984.1"/>
    <property type="molecule type" value="Genomic_DNA"/>
</dbReference>
<dbReference type="RefSeq" id="WP_110447894.1">
    <property type="nucleotide sequence ID" value="NZ_CP132381.1"/>
</dbReference>
<protein>
    <submittedName>
        <fullName evidence="1">Uncharacterized protein</fullName>
    </submittedName>
</protein>
<gene>
    <name evidence="1" type="ORF">DKK78_06680</name>
</gene>
<dbReference type="AlphaFoldDB" id="A0A2V4DSA7"/>
<keyword evidence="2" id="KW-1185">Reference proteome</keyword>
<name>A0A2V4DSA7_9GAMM</name>
<accession>A0A2V4DSA7</accession>